<keyword evidence="5" id="KW-0804">Transcription</keyword>
<sequence length="1126" mass="118840">MSKIFPGDWKGKAVAAGEGETHVIPHMITSQASVVPPSLSLTRPALSLQPPGQPAFILQPHHEMKNYGKSTRPIAPAPPSQAFQNLSSRNVSQTNNIPSIITPTLGSGGGSEPAATAMGTVGHSSISVPVTLSQASVLTLANPSSLGSTATIVQQGLQGSAIPINMLRGPVAQPQSQMQALQNLSHVNRGASTLSVPKSPALLRQTSPAATTLQIPGGLPHSLPLPLARAPLLQTIKTTTAQMARPLSPAVGAQAQAQDLSRANFPIHGSITTAAQGPHAMHITLNRVNAPAVGAAINQPDSSASIVGPVPTIQGRSSAVTVTTAGAVTTSTQSSSQNTDLQQQQQRSVSLNQEAVTPSPGVHHHIHHPLNNPHHNQHQMGRSSTLPFSGPPSSLSSLTSNKLQHPGLVQPAKVIPSHALQQQGAPSAIKSVNLAVPNPVMINSIPTCIASPVAPIPIAKVTPQRQHMTGSIPMVSAPAHSHISSSSSTTAPVASSVSTLPTAMAISSLPTSLPLSLTSSLSSSSSFSAAGATIVDSNIGRQELAGLSVSQSSNGGSIIITPDFQARSSGTIIPMTSLSTSGHGPSPAAIGHTDNRPGAHTQQQQQQQIGISPDDPMWYQHIVYQHVSQSTLTQPGGTTIVRPSFAFLPTQGKVQAQNSTLAGLPVSSSSPNLRFSAATVAAAAAAAGGTMMMVDPLRQQQQQQSAVLHPAFSGGSIPGGLVAEKLANLSSRQSAAVSGNVYTASVGVQSQMVASGGSQHGQPGGLSAVPVSNPSSSPRPSILRKRTTEPAGVVIRKPNFNLNQDHRCHSPPRVDIATTTNSSITSGSSPTPKISTKNFSPMSDSQSSTDTALSSNDATTPTNNHNDKAKCDGEENMENGPSQNSTVNNIPASPAVSHTGSFSEASPRKRARKQSLHANEELKDNTSSEDEVDTMPHKKRDDSTKEQRLREKEIERRGEYTDEDGVRWVLHKPKPTFVLLQPDIVNNKTRNNHFIKYGDVKPKDERRPTVNELSNQKGIMQKVNGWKLYFTASQLEELEDFENEMQTLFSDIQRDLSKVTSAKTGSEDSLKIHEMSQANIQRCELIQTQLSEARAAMLRTLEHQPRIHQIVNKHMSKRPIKKKERT</sequence>
<keyword evidence="6" id="KW-0539">Nucleus</keyword>
<evidence type="ECO:0000313" key="10">
    <source>
        <dbReference type="Proteomes" id="UP001283361"/>
    </source>
</evidence>
<feature type="compositionally biased region" description="Basic and acidic residues" evidence="7">
    <location>
        <begin position="934"/>
        <end position="957"/>
    </location>
</feature>
<dbReference type="Pfam" id="PF16014">
    <property type="entry name" value="SAP130_C"/>
    <property type="match status" value="1"/>
</dbReference>
<dbReference type="GO" id="GO:0070822">
    <property type="term" value="C:Sin3-type complex"/>
    <property type="evidence" value="ECO:0007669"/>
    <property type="project" value="TreeGrafter"/>
</dbReference>
<comment type="similarity">
    <text evidence="2">Belongs to the SAP130 family.</text>
</comment>
<evidence type="ECO:0000256" key="2">
    <source>
        <dbReference type="ARBA" id="ARBA00007859"/>
    </source>
</evidence>
<feature type="compositionally biased region" description="Low complexity" evidence="7">
    <location>
        <begin position="329"/>
        <end position="346"/>
    </location>
</feature>
<feature type="region of interest" description="Disordered" evidence="7">
    <location>
        <begin position="329"/>
        <end position="401"/>
    </location>
</feature>
<gene>
    <name evidence="9" type="ORF">RRG08_049882</name>
</gene>
<feature type="compositionally biased region" description="Low complexity" evidence="7">
    <location>
        <begin position="767"/>
        <end position="781"/>
    </location>
</feature>
<organism evidence="9 10">
    <name type="scientific">Elysia crispata</name>
    <name type="common">lettuce slug</name>
    <dbReference type="NCBI Taxonomy" id="231223"/>
    <lineage>
        <taxon>Eukaryota</taxon>
        <taxon>Metazoa</taxon>
        <taxon>Spiralia</taxon>
        <taxon>Lophotrochozoa</taxon>
        <taxon>Mollusca</taxon>
        <taxon>Gastropoda</taxon>
        <taxon>Heterobranchia</taxon>
        <taxon>Euthyneura</taxon>
        <taxon>Panpulmonata</taxon>
        <taxon>Sacoglossa</taxon>
        <taxon>Placobranchoidea</taxon>
        <taxon>Plakobranchidae</taxon>
        <taxon>Elysia</taxon>
    </lineage>
</organism>
<feature type="compositionally biased region" description="Polar residues" evidence="7">
    <location>
        <begin position="838"/>
        <end position="864"/>
    </location>
</feature>
<evidence type="ECO:0000313" key="9">
    <source>
        <dbReference type="EMBL" id="KAK3727256.1"/>
    </source>
</evidence>
<evidence type="ECO:0000256" key="6">
    <source>
        <dbReference type="ARBA" id="ARBA00023242"/>
    </source>
</evidence>
<evidence type="ECO:0000259" key="8">
    <source>
        <dbReference type="Pfam" id="PF16014"/>
    </source>
</evidence>
<dbReference type="PANTHER" id="PTHR13497">
    <property type="entry name" value="HISTONE DEACETYLASE COMPLEX SUBUNIT SAP130"/>
    <property type="match status" value="1"/>
</dbReference>
<dbReference type="AlphaFoldDB" id="A0AAE1CQD7"/>
<keyword evidence="3" id="KW-0678">Repressor</keyword>
<accession>A0AAE1CQD7</accession>
<dbReference type="InterPro" id="IPR031963">
    <property type="entry name" value="SAP130_C"/>
</dbReference>
<dbReference type="EMBL" id="JAWDGP010007247">
    <property type="protein sequence ID" value="KAK3727256.1"/>
    <property type="molecule type" value="Genomic_DNA"/>
</dbReference>
<feature type="compositionally biased region" description="Polar residues" evidence="7">
    <location>
        <begin position="879"/>
        <end position="904"/>
    </location>
</feature>
<feature type="compositionally biased region" description="Low complexity" evidence="7">
    <location>
        <begin position="383"/>
        <end position="400"/>
    </location>
</feature>
<feature type="compositionally biased region" description="Polar residues" evidence="7">
    <location>
        <begin position="347"/>
        <end position="356"/>
    </location>
</feature>
<dbReference type="InterPro" id="IPR024137">
    <property type="entry name" value="His_deAcase_cplx_SAP130"/>
</dbReference>
<dbReference type="Proteomes" id="UP001283361">
    <property type="component" value="Unassembled WGS sequence"/>
</dbReference>
<protein>
    <recommendedName>
        <fullName evidence="8">Histone deacetylase complex subunit SAP130 C-terminal domain-containing protein</fullName>
    </recommendedName>
</protein>
<keyword evidence="10" id="KW-1185">Reference proteome</keyword>
<comment type="subcellular location">
    <subcellularLocation>
        <location evidence="1">Nucleus</location>
    </subcellularLocation>
</comment>
<evidence type="ECO:0000256" key="1">
    <source>
        <dbReference type="ARBA" id="ARBA00004123"/>
    </source>
</evidence>
<feature type="compositionally biased region" description="Low complexity" evidence="7">
    <location>
        <begin position="818"/>
        <end position="837"/>
    </location>
</feature>
<feature type="region of interest" description="Disordered" evidence="7">
    <location>
        <begin position="579"/>
        <end position="608"/>
    </location>
</feature>
<evidence type="ECO:0000256" key="3">
    <source>
        <dbReference type="ARBA" id="ARBA00022491"/>
    </source>
</evidence>
<comment type="caution">
    <text evidence="9">The sequence shown here is derived from an EMBL/GenBank/DDBJ whole genome shotgun (WGS) entry which is preliminary data.</text>
</comment>
<evidence type="ECO:0000256" key="7">
    <source>
        <dbReference type="SAM" id="MobiDB-lite"/>
    </source>
</evidence>
<dbReference type="GO" id="GO:0000122">
    <property type="term" value="P:negative regulation of transcription by RNA polymerase II"/>
    <property type="evidence" value="ECO:0007669"/>
    <property type="project" value="TreeGrafter"/>
</dbReference>
<dbReference type="PANTHER" id="PTHR13497:SF3">
    <property type="entry name" value="HISTONE DEACETYLASE COMPLEX SUBUNIT SAP130"/>
    <property type="match status" value="1"/>
</dbReference>
<name>A0AAE1CQD7_9GAST</name>
<reference evidence="9" key="1">
    <citation type="journal article" date="2023" name="G3 (Bethesda)">
        <title>A reference genome for the long-term kleptoplast-retaining sea slug Elysia crispata morphotype clarki.</title>
        <authorList>
            <person name="Eastman K.E."/>
            <person name="Pendleton A.L."/>
            <person name="Shaikh M.A."/>
            <person name="Suttiyut T."/>
            <person name="Ogas R."/>
            <person name="Tomko P."/>
            <person name="Gavelis G."/>
            <person name="Widhalm J.R."/>
            <person name="Wisecaver J.H."/>
        </authorList>
    </citation>
    <scope>NUCLEOTIDE SEQUENCE</scope>
    <source>
        <strain evidence="9">ECLA1</strain>
    </source>
</reference>
<proteinExistence type="inferred from homology"/>
<feature type="region of interest" description="Disordered" evidence="7">
    <location>
        <begin position="753"/>
        <end position="957"/>
    </location>
</feature>
<keyword evidence="4" id="KW-0805">Transcription regulation</keyword>
<feature type="domain" description="Histone deacetylase complex subunit SAP130 C-terminal" evidence="8">
    <location>
        <begin position="880"/>
        <end position="1112"/>
    </location>
</feature>
<evidence type="ECO:0000256" key="4">
    <source>
        <dbReference type="ARBA" id="ARBA00023015"/>
    </source>
</evidence>
<evidence type="ECO:0000256" key="5">
    <source>
        <dbReference type="ARBA" id="ARBA00023163"/>
    </source>
</evidence>